<feature type="transmembrane region" description="Helical" evidence="1">
    <location>
        <begin position="63"/>
        <end position="87"/>
    </location>
</feature>
<dbReference type="OrthoDB" id="5842676at2759"/>
<feature type="transmembrane region" description="Helical" evidence="1">
    <location>
        <begin position="134"/>
        <end position="158"/>
    </location>
</feature>
<sequence length="372" mass="42539">MLGELFIEYWRSHMFYETAHLMQNDYNCSLNYLFRNNFELDHQFYSCDHIVDSYAIGMRRPILGIYFILVGAIVVIIYVPCLIVIAGSSDLMRSSCYKIMMLLGILDIFCICTNSLATGFLGYVGATFCSYPRFIFVMGAVGCGCWMGTCATCIILAINRCCDINHNLKIRAIFKDRNIYLVLAIPIIYTIYSVFFTKPLLFDSNYMSWFFYPGTGLDLNYYRNIAHTVNNCVVSVTTTSIYAYLCLLIRHKSRHSQSDALSKTQKQVFVQSILICSFNAIAAYIYVYMQFFYSPPLLILIGQIAWQYSHGSVCIVYITMNRTIRRKVINLLVPRIIRNRIRIGTFESSLRTTVSFIGGPNKITATSGSSNF</sequence>
<evidence type="ECO:0008006" key="4">
    <source>
        <dbReference type="Google" id="ProtNLM"/>
    </source>
</evidence>
<keyword evidence="1" id="KW-0812">Transmembrane</keyword>
<feature type="transmembrane region" description="Helical" evidence="1">
    <location>
        <begin position="268"/>
        <end position="291"/>
    </location>
</feature>
<gene>
    <name evidence="2" type="ORF">CBOVIS_LOCUS11119</name>
</gene>
<keyword evidence="1" id="KW-1133">Transmembrane helix</keyword>
<feature type="transmembrane region" description="Helical" evidence="1">
    <location>
        <begin position="221"/>
        <end position="247"/>
    </location>
</feature>
<keyword evidence="3" id="KW-1185">Reference proteome</keyword>
<evidence type="ECO:0000256" key="1">
    <source>
        <dbReference type="SAM" id="Phobius"/>
    </source>
</evidence>
<keyword evidence="1" id="KW-0472">Membrane</keyword>
<accession>A0A8S1FAS7</accession>
<feature type="transmembrane region" description="Helical" evidence="1">
    <location>
        <begin position="179"/>
        <end position="201"/>
    </location>
</feature>
<protein>
    <recommendedName>
        <fullName evidence="4">Serpentine Receptor, class T</fullName>
    </recommendedName>
</protein>
<dbReference type="EMBL" id="CADEPM010000008">
    <property type="protein sequence ID" value="CAB3409469.1"/>
    <property type="molecule type" value="Genomic_DNA"/>
</dbReference>
<evidence type="ECO:0000313" key="2">
    <source>
        <dbReference type="EMBL" id="CAB3409469.1"/>
    </source>
</evidence>
<name>A0A8S1FAS7_9PELO</name>
<reference evidence="2 3" key="1">
    <citation type="submission" date="2020-04" db="EMBL/GenBank/DDBJ databases">
        <authorList>
            <person name="Laetsch R D."/>
            <person name="Stevens L."/>
            <person name="Kumar S."/>
            <person name="Blaxter L. M."/>
        </authorList>
    </citation>
    <scope>NUCLEOTIDE SEQUENCE [LARGE SCALE GENOMIC DNA]</scope>
</reference>
<dbReference type="Proteomes" id="UP000494206">
    <property type="component" value="Unassembled WGS sequence"/>
</dbReference>
<dbReference type="AlphaFoldDB" id="A0A8S1FAS7"/>
<dbReference type="SUPFAM" id="SSF81321">
    <property type="entry name" value="Family A G protein-coupled receptor-like"/>
    <property type="match status" value="1"/>
</dbReference>
<dbReference type="Pfam" id="PF10321">
    <property type="entry name" value="7TM_GPCR_Srt"/>
    <property type="match status" value="1"/>
</dbReference>
<organism evidence="2 3">
    <name type="scientific">Caenorhabditis bovis</name>
    <dbReference type="NCBI Taxonomy" id="2654633"/>
    <lineage>
        <taxon>Eukaryota</taxon>
        <taxon>Metazoa</taxon>
        <taxon>Ecdysozoa</taxon>
        <taxon>Nematoda</taxon>
        <taxon>Chromadorea</taxon>
        <taxon>Rhabditida</taxon>
        <taxon>Rhabditina</taxon>
        <taxon>Rhabditomorpha</taxon>
        <taxon>Rhabditoidea</taxon>
        <taxon>Rhabditidae</taxon>
        <taxon>Peloderinae</taxon>
        <taxon>Caenorhabditis</taxon>
    </lineage>
</organism>
<dbReference type="PANTHER" id="PTHR23021:SF76">
    <property type="entry name" value="SERPENTINE RECEPTOR, CLASS T"/>
    <property type="match status" value="1"/>
</dbReference>
<feature type="transmembrane region" description="Helical" evidence="1">
    <location>
        <begin position="297"/>
        <end position="318"/>
    </location>
</feature>
<dbReference type="PANTHER" id="PTHR23021">
    <property type="entry name" value="SERPENTINE RECEPTOR, CLASS T"/>
    <property type="match status" value="1"/>
</dbReference>
<dbReference type="Gene3D" id="1.20.1070.10">
    <property type="entry name" value="Rhodopsin 7-helix transmembrane proteins"/>
    <property type="match status" value="1"/>
</dbReference>
<evidence type="ECO:0000313" key="3">
    <source>
        <dbReference type="Proteomes" id="UP000494206"/>
    </source>
</evidence>
<dbReference type="InterPro" id="IPR019425">
    <property type="entry name" value="7TM_GPCR_serpentine_rcpt_Srt"/>
</dbReference>
<feature type="transmembrane region" description="Helical" evidence="1">
    <location>
        <begin position="99"/>
        <end position="122"/>
    </location>
</feature>
<proteinExistence type="predicted"/>
<comment type="caution">
    <text evidence="2">The sequence shown here is derived from an EMBL/GenBank/DDBJ whole genome shotgun (WGS) entry which is preliminary data.</text>
</comment>